<comment type="similarity">
    <text evidence="1 6">Belongs to the RpoE family.</text>
</comment>
<feature type="compositionally biased region" description="Acidic residues" evidence="7">
    <location>
        <begin position="101"/>
        <end position="176"/>
    </location>
</feature>
<sequence>MNLRDLTSEQLTQESLINLAHRILVEKGQAIPFNEITDQIIALGARTEAQLKEAIVQFYTDMNIDGRFLVLGESRWGLREWYAIDQVEEETAPTVKVHDHEDEEIDLEIDKDDDEELVLEDNENDFDDESDDDLDRDLNEDEEDDELAGLDVVEEDIDLDDEDDLDYEDEEDEDEK</sequence>
<dbReference type="GO" id="GO:0006351">
    <property type="term" value="P:DNA-templated transcription"/>
    <property type="evidence" value="ECO:0007669"/>
    <property type="project" value="InterPro"/>
</dbReference>
<dbReference type="GO" id="GO:0000428">
    <property type="term" value="C:DNA-directed RNA polymerase complex"/>
    <property type="evidence" value="ECO:0007669"/>
    <property type="project" value="UniProtKB-KW"/>
</dbReference>
<keyword evidence="10" id="KW-1185">Reference proteome</keyword>
<evidence type="ECO:0000256" key="6">
    <source>
        <dbReference type="HAMAP-Rule" id="MF_00357"/>
    </source>
</evidence>
<dbReference type="Pfam" id="PF05066">
    <property type="entry name" value="HARE-HTH"/>
    <property type="match status" value="1"/>
</dbReference>
<evidence type="ECO:0000256" key="5">
    <source>
        <dbReference type="ARBA" id="ARBA00023163"/>
    </source>
</evidence>
<evidence type="ECO:0000256" key="4">
    <source>
        <dbReference type="ARBA" id="ARBA00022695"/>
    </source>
</evidence>
<dbReference type="Gene3D" id="1.10.10.1250">
    <property type="entry name" value="RNA polymerase, subunit delta, N-terminal domain"/>
    <property type="match status" value="1"/>
</dbReference>
<dbReference type="InterPro" id="IPR038087">
    <property type="entry name" value="RNAP_delta_N_dom_sf"/>
</dbReference>
<dbReference type="GO" id="GO:0003899">
    <property type="term" value="F:DNA-directed RNA polymerase activity"/>
    <property type="evidence" value="ECO:0007669"/>
    <property type="project" value="UniProtKB-UniRule"/>
</dbReference>
<keyword evidence="5 6" id="KW-0804">Transcription</keyword>
<dbReference type="AlphaFoldDB" id="A0A433RU44"/>
<reference evidence="9 10" key="1">
    <citation type="submission" date="2014-11" db="EMBL/GenBank/DDBJ databases">
        <title>Genome sequence and analysis of novel Kurthia sp.</title>
        <authorList>
            <person name="Lawson J.N."/>
            <person name="Gonzalez J.E."/>
            <person name="Rinauldi L."/>
            <person name="Xuan Z."/>
            <person name="Firman A."/>
            <person name="Shaddox L."/>
            <person name="Trudeau A."/>
            <person name="Shah S."/>
            <person name="Reiman D."/>
        </authorList>
    </citation>
    <scope>NUCLEOTIDE SEQUENCE [LARGE SCALE GENOMIC DNA]</scope>
    <source>
        <strain evidence="9 10">3B1D</strain>
    </source>
</reference>
<feature type="region of interest" description="Disordered" evidence="7">
    <location>
        <begin position="91"/>
        <end position="176"/>
    </location>
</feature>
<evidence type="ECO:0000259" key="8">
    <source>
        <dbReference type="PROSITE" id="PS51913"/>
    </source>
</evidence>
<gene>
    <name evidence="6" type="primary">rpoE</name>
    <name evidence="9" type="ORF">QI30_12220</name>
</gene>
<dbReference type="InterPro" id="IPR007759">
    <property type="entry name" value="Asxl_HARE-HTH"/>
</dbReference>
<name>A0A433RU44_9BACL</name>
<keyword evidence="3 6" id="KW-0808">Transferase</keyword>
<dbReference type="EMBL" id="JTFC01000031">
    <property type="protein sequence ID" value="RUS55674.1"/>
    <property type="molecule type" value="Genomic_DNA"/>
</dbReference>
<evidence type="ECO:0000256" key="2">
    <source>
        <dbReference type="ARBA" id="ARBA00022478"/>
    </source>
</evidence>
<accession>A0A433RU44</accession>
<keyword evidence="2 6" id="KW-0240">DNA-directed RNA polymerase</keyword>
<evidence type="ECO:0000313" key="10">
    <source>
        <dbReference type="Proteomes" id="UP000288623"/>
    </source>
</evidence>
<keyword evidence="4 6" id="KW-0548">Nucleotidyltransferase</keyword>
<dbReference type="PROSITE" id="PS51913">
    <property type="entry name" value="HTH_HARE"/>
    <property type="match status" value="1"/>
</dbReference>
<comment type="function">
    <text evidence="6">Participates in both the initiation and recycling phases of transcription. In the presence of the delta subunit, RNAP displays an increased specificity of transcription, a decreased affinity for nucleic acids, and an increased efficiency of RNA synthesis because of enhanced recycling.</text>
</comment>
<organism evidence="9 10">
    <name type="scientific">Candidatus Kurthia intestinigallinarum</name>
    <dbReference type="NCBI Taxonomy" id="1562256"/>
    <lineage>
        <taxon>Bacteria</taxon>
        <taxon>Bacillati</taxon>
        <taxon>Bacillota</taxon>
        <taxon>Bacilli</taxon>
        <taxon>Bacillales</taxon>
        <taxon>Caryophanaceae</taxon>
        <taxon>Kurthia</taxon>
    </lineage>
</organism>
<feature type="domain" description="HTH HARE-type" evidence="8">
    <location>
        <begin position="14"/>
        <end position="81"/>
    </location>
</feature>
<comment type="caution">
    <text evidence="9">The sequence shown here is derived from an EMBL/GenBank/DDBJ whole genome shotgun (WGS) entry which is preliminary data.</text>
</comment>
<dbReference type="GO" id="GO:0006355">
    <property type="term" value="P:regulation of DNA-templated transcription"/>
    <property type="evidence" value="ECO:0007669"/>
    <property type="project" value="UniProtKB-UniRule"/>
</dbReference>
<dbReference type="NCBIfam" id="TIGR04567">
    <property type="entry name" value="RNAP_delt_lowGC"/>
    <property type="match status" value="1"/>
</dbReference>
<evidence type="ECO:0000313" key="9">
    <source>
        <dbReference type="EMBL" id="RUS55674.1"/>
    </source>
</evidence>
<dbReference type="Proteomes" id="UP000288623">
    <property type="component" value="Unassembled WGS sequence"/>
</dbReference>
<evidence type="ECO:0000256" key="3">
    <source>
        <dbReference type="ARBA" id="ARBA00022679"/>
    </source>
</evidence>
<dbReference type="InterPro" id="IPR029757">
    <property type="entry name" value="RpoE"/>
</dbReference>
<dbReference type="HAMAP" id="MF_00357">
    <property type="entry name" value="RNApol_bact_RpoE"/>
    <property type="match status" value="1"/>
</dbReference>
<comment type="subunit">
    <text evidence="6">RNAP is composed of a core of 2 alpha, a beta and a beta' subunits. The core is associated with a delta subunit and one of several sigma factors.</text>
</comment>
<proteinExistence type="inferred from homology"/>
<evidence type="ECO:0000256" key="7">
    <source>
        <dbReference type="SAM" id="MobiDB-lite"/>
    </source>
</evidence>
<evidence type="ECO:0000256" key="1">
    <source>
        <dbReference type="ARBA" id="ARBA00009828"/>
    </source>
</evidence>
<protein>
    <recommendedName>
        <fullName evidence="6">Probable DNA-directed RNA polymerase subunit delta</fullName>
    </recommendedName>
    <alternativeName>
        <fullName evidence="6">RNAP delta factor</fullName>
    </alternativeName>
</protein>